<protein>
    <submittedName>
        <fullName evidence="1">Uncharacterized protein</fullName>
    </submittedName>
</protein>
<reference evidence="2" key="2">
    <citation type="journal article" date="2021" name="Appl. Environ. Microbiol.">
        <title>Adaptability of a Caproate-Producing Bacterium Contributes to Its Dominance in an Anaerobic Fermentation System.</title>
        <authorList>
            <person name="Wang H."/>
            <person name="Gu Y."/>
            <person name="Zhou W."/>
            <person name="Zhao D."/>
            <person name="Qiao Z."/>
            <person name="Zheng J."/>
            <person name="Gao J."/>
            <person name="Chen X."/>
            <person name="Ren C."/>
            <person name="Xu Y."/>
        </authorList>
    </citation>
    <scope>NUCLEOTIDE SEQUENCE</scope>
    <source>
        <strain evidence="2">JNU-WLY1368</strain>
    </source>
</reference>
<organism evidence="1 3">
    <name type="scientific">Caproicibacterium lactatifermentans</name>
    <dbReference type="NCBI Taxonomy" id="2666138"/>
    <lineage>
        <taxon>Bacteria</taxon>
        <taxon>Bacillati</taxon>
        <taxon>Bacillota</taxon>
        <taxon>Clostridia</taxon>
        <taxon>Eubacteriales</taxon>
        <taxon>Oscillospiraceae</taxon>
        <taxon>Caproicibacterium</taxon>
    </lineage>
</organism>
<name>A0A859DTA8_9FIRM</name>
<gene>
    <name evidence="1" type="ORF">GJQ69_01350</name>
    <name evidence="2" type="ORF">GKP14_03000</name>
</gene>
<evidence type="ECO:0000313" key="2">
    <source>
        <dbReference type="EMBL" id="QKO30067.1"/>
    </source>
</evidence>
<reference evidence="3 4" key="1">
    <citation type="submission" date="2019-11" db="EMBL/GenBank/DDBJ databases">
        <authorList>
            <person name="Ren C."/>
            <person name="Wang H."/>
            <person name="Xu Y."/>
        </authorList>
    </citation>
    <scope>NUCLEOTIDE SEQUENCE [LARGE SCALE GENOMIC DNA]</scope>
    <source>
        <strain evidence="4">JNU-WLY1368</strain>
        <strain evidence="1 3">LBM 19010</strain>
    </source>
</reference>
<evidence type="ECO:0000313" key="1">
    <source>
        <dbReference type="EMBL" id="QKN23251.1"/>
    </source>
</evidence>
<proteinExistence type="predicted"/>
<evidence type="ECO:0000313" key="3">
    <source>
        <dbReference type="Proteomes" id="UP000501316"/>
    </source>
</evidence>
<dbReference type="Proteomes" id="UP000501316">
    <property type="component" value="Chromosome"/>
</dbReference>
<accession>A0A859DTA8</accession>
<sequence>MKTAVLFCGARRTAYCQELLENSGFLLTQVRTAQEAGQPACLGQLLKQNRMVCAVGPSHSGRPSFGQPLFQALGVPLLDDSPQGVLVLQGNECSGWLVESREQAVALLPDKPEYLMQLLPQLWLRLRRKFHLQQAVNHAFSGKEQP</sequence>
<dbReference type="RefSeq" id="WP_086036594.1">
    <property type="nucleotide sequence ID" value="NZ_CP046051.1"/>
</dbReference>
<evidence type="ECO:0000313" key="4">
    <source>
        <dbReference type="Proteomes" id="UP000509623"/>
    </source>
</evidence>
<reference evidence="2" key="3">
    <citation type="journal article" date="2022" name="Int. J. Syst. Evol. Microbiol.">
        <title>Caproicibacterium lactatifermentans sp. nov., isolated from pit clay used for the production of Chinese strong aroma-type liquor.</title>
        <authorList>
            <person name="Wang H."/>
            <person name="Gu Y."/>
            <person name="Zhao D."/>
            <person name="Qiao Z."/>
            <person name="Zheng J."/>
            <person name="Gao J."/>
            <person name="Ren C."/>
            <person name="Xu Y."/>
        </authorList>
    </citation>
    <scope>NUCLEOTIDE SEQUENCE</scope>
    <source>
        <strain evidence="2">JNU-WLY1368</strain>
    </source>
</reference>
<keyword evidence="4" id="KW-1185">Reference proteome</keyword>
<dbReference type="Proteomes" id="UP000509623">
    <property type="component" value="Chromosome"/>
</dbReference>
<dbReference type="EMBL" id="CP046161">
    <property type="protein sequence ID" value="QKO30067.1"/>
    <property type="molecule type" value="Genomic_DNA"/>
</dbReference>
<dbReference type="KEGG" id="clf:GJQ69_01350"/>
<dbReference type="EMBL" id="CP046051">
    <property type="protein sequence ID" value="QKN23251.1"/>
    <property type="molecule type" value="Genomic_DNA"/>
</dbReference>
<dbReference type="AlphaFoldDB" id="A0A859DTA8"/>